<evidence type="ECO:0000256" key="1">
    <source>
        <dbReference type="ARBA" id="ARBA00004442"/>
    </source>
</evidence>
<evidence type="ECO:0000256" key="4">
    <source>
        <dbReference type="ARBA" id="ARBA00022452"/>
    </source>
</evidence>
<keyword evidence="6" id="KW-0472">Membrane</keyword>
<dbReference type="GO" id="GO:0015562">
    <property type="term" value="F:efflux transmembrane transporter activity"/>
    <property type="evidence" value="ECO:0007669"/>
    <property type="project" value="InterPro"/>
</dbReference>
<accession>A0A930G1C1</accession>
<dbReference type="InterPro" id="IPR051906">
    <property type="entry name" value="TolC-like"/>
</dbReference>
<dbReference type="AlphaFoldDB" id="A0A930G1C1"/>
<evidence type="ECO:0000256" key="2">
    <source>
        <dbReference type="ARBA" id="ARBA00007613"/>
    </source>
</evidence>
<keyword evidence="7" id="KW-0998">Cell outer membrane</keyword>
<dbReference type="Proteomes" id="UP000718593">
    <property type="component" value="Unassembled WGS sequence"/>
</dbReference>
<dbReference type="InterPro" id="IPR003423">
    <property type="entry name" value="OMP_efflux"/>
</dbReference>
<protein>
    <submittedName>
        <fullName evidence="9">TolC family protein</fullName>
    </submittedName>
</protein>
<comment type="caution">
    <text evidence="9">The sequence shown here is derived from an EMBL/GenBank/DDBJ whole genome shotgun (WGS) entry which is preliminary data.</text>
</comment>
<evidence type="ECO:0000313" key="9">
    <source>
        <dbReference type="EMBL" id="MBF1164732.1"/>
    </source>
</evidence>
<comment type="subcellular location">
    <subcellularLocation>
        <location evidence="1">Cell outer membrane</location>
    </subcellularLocation>
</comment>
<evidence type="ECO:0000256" key="3">
    <source>
        <dbReference type="ARBA" id="ARBA00022448"/>
    </source>
</evidence>
<name>A0A930G1C1_9RHOO</name>
<dbReference type="GO" id="GO:0015288">
    <property type="term" value="F:porin activity"/>
    <property type="evidence" value="ECO:0007669"/>
    <property type="project" value="TreeGrafter"/>
</dbReference>
<evidence type="ECO:0000313" key="10">
    <source>
        <dbReference type="Proteomes" id="UP000718593"/>
    </source>
</evidence>
<dbReference type="Pfam" id="PF02321">
    <property type="entry name" value="OEP"/>
    <property type="match status" value="2"/>
</dbReference>
<keyword evidence="4" id="KW-1134">Transmembrane beta strand</keyword>
<dbReference type="Gene3D" id="1.20.1600.10">
    <property type="entry name" value="Outer membrane efflux proteins (OEP)"/>
    <property type="match status" value="1"/>
</dbReference>
<dbReference type="PANTHER" id="PTHR30026:SF20">
    <property type="entry name" value="OUTER MEMBRANE PROTEIN TOLC"/>
    <property type="match status" value="1"/>
</dbReference>
<keyword evidence="3" id="KW-0813">Transport</keyword>
<organism evidence="9 10">
    <name type="scientific">Dechloromonas agitata</name>
    <dbReference type="NCBI Taxonomy" id="73030"/>
    <lineage>
        <taxon>Bacteria</taxon>
        <taxon>Pseudomonadati</taxon>
        <taxon>Pseudomonadota</taxon>
        <taxon>Betaproteobacteria</taxon>
        <taxon>Rhodocyclales</taxon>
        <taxon>Azonexaceae</taxon>
        <taxon>Dechloromonas</taxon>
    </lineage>
</organism>
<keyword evidence="8" id="KW-0732">Signal</keyword>
<proteinExistence type="inferred from homology"/>
<feature type="chain" id="PRO_5037438126" evidence="8">
    <location>
        <begin position="23"/>
        <end position="414"/>
    </location>
</feature>
<dbReference type="GO" id="GO:1990281">
    <property type="term" value="C:efflux pump complex"/>
    <property type="evidence" value="ECO:0007669"/>
    <property type="project" value="TreeGrafter"/>
</dbReference>
<keyword evidence="5" id="KW-0812">Transmembrane</keyword>
<dbReference type="GO" id="GO:0009279">
    <property type="term" value="C:cell outer membrane"/>
    <property type="evidence" value="ECO:0007669"/>
    <property type="project" value="UniProtKB-SubCell"/>
</dbReference>
<dbReference type="EMBL" id="JABZMI010000105">
    <property type="protein sequence ID" value="MBF1164732.1"/>
    <property type="molecule type" value="Genomic_DNA"/>
</dbReference>
<evidence type="ECO:0000256" key="8">
    <source>
        <dbReference type="SAM" id="SignalP"/>
    </source>
</evidence>
<evidence type="ECO:0000256" key="6">
    <source>
        <dbReference type="ARBA" id="ARBA00023136"/>
    </source>
</evidence>
<evidence type="ECO:0000256" key="7">
    <source>
        <dbReference type="ARBA" id="ARBA00023237"/>
    </source>
</evidence>
<dbReference type="PANTHER" id="PTHR30026">
    <property type="entry name" value="OUTER MEMBRANE PROTEIN TOLC"/>
    <property type="match status" value="1"/>
</dbReference>
<dbReference type="SUPFAM" id="SSF56954">
    <property type="entry name" value="Outer membrane efflux proteins (OEP)"/>
    <property type="match status" value="1"/>
</dbReference>
<sequence length="414" mass="45259">MLRRNKLLTFLSSLLLAATVQAAGQDYTLADLERLALDSSRSVMAVREQAVAARHAVRSAGAFPNPEIEYLAGTQRSRAAGGGSGDARSAALTQPLDLPWVRSSRIGAAEAGVQVSEATVKSFEADTVAHVRLRYFEVLRRNAELRNAREDVNLLESARSRIALRVETGEAARFELVKADAELLNAQKAVQAAGFRAEQARSYLRQSVGADLPVDYGLIGSLRDVPEVASIDVVRQSLSGSNPLLARARAEVARAEHQLDLERRQRWPRLALKGGYDEDPDMRTSRLGVVVTVPLWDRRSGPVGEASANLARSRHELAAQEFSLEQQLAVAYKQYDIAAAQVTALESGIVRQAENALKIAQAAYRFGERGFLEVLDAQRVFRAARAELIAARFELAAAWVDIERLRATPGGNRE</sequence>
<gene>
    <name evidence="9" type="ORF">HXL68_06805</name>
</gene>
<evidence type="ECO:0000256" key="5">
    <source>
        <dbReference type="ARBA" id="ARBA00022692"/>
    </source>
</evidence>
<comment type="similarity">
    <text evidence="2">Belongs to the outer membrane factor (OMF) (TC 1.B.17) family.</text>
</comment>
<feature type="signal peptide" evidence="8">
    <location>
        <begin position="1"/>
        <end position="22"/>
    </location>
</feature>
<reference evidence="9" key="1">
    <citation type="submission" date="2020-04" db="EMBL/GenBank/DDBJ databases">
        <title>Deep metagenomics examines the oral microbiome during advanced dental caries in children, revealing novel taxa and co-occurrences with host molecules.</title>
        <authorList>
            <person name="Baker J.L."/>
            <person name="Morton J.T."/>
            <person name="Dinis M."/>
            <person name="Alvarez R."/>
            <person name="Tran N.C."/>
            <person name="Knight R."/>
            <person name="Edlund A."/>
        </authorList>
    </citation>
    <scope>NUCLEOTIDE SEQUENCE</scope>
    <source>
        <strain evidence="9">JCVI_32_bin.24</strain>
    </source>
</reference>